<sequence>MSFAADEVLVDEDAVDDDVFLLVSSYVKVTGRLGRHDALLAVRGAGDLVGEFAAIDGNPRSATVRACGRRPVVAVRLSAESFWAVVGRDRAAAKLVASIVAGKARASNRRRVDYTGVGPPVRVARLVRELAELYGTEVAGSMVIGLDLTQLELGSFVGVTRATAERALRQLREAGLLETGGRRLVVRDQAGLDEVAAGLRSLG</sequence>
<dbReference type="PROSITE" id="PS50042">
    <property type="entry name" value="CNMP_BINDING_3"/>
    <property type="match status" value="1"/>
</dbReference>
<protein>
    <submittedName>
        <fullName evidence="6">Transcriptional regulator</fullName>
    </submittedName>
</protein>
<dbReference type="Gene3D" id="2.60.120.10">
    <property type="entry name" value="Jelly Rolls"/>
    <property type="match status" value="1"/>
</dbReference>
<evidence type="ECO:0000256" key="3">
    <source>
        <dbReference type="ARBA" id="ARBA00023163"/>
    </source>
</evidence>
<dbReference type="InterPro" id="IPR036390">
    <property type="entry name" value="WH_DNA-bd_sf"/>
</dbReference>
<feature type="domain" description="Cyclic nucleotide-binding" evidence="4">
    <location>
        <begin position="1"/>
        <end position="88"/>
    </location>
</feature>
<gene>
    <name evidence="6" type="ORF">H480_20329</name>
</gene>
<dbReference type="SUPFAM" id="SSF46785">
    <property type="entry name" value="Winged helix' DNA-binding domain"/>
    <property type="match status" value="1"/>
</dbReference>
<evidence type="ECO:0000256" key="2">
    <source>
        <dbReference type="ARBA" id="ARBA00023125"/>
    </source>
</evidence>
<keyword evidence="2" id="KW-0238">DNA-binding</keyword>
<dbReference type="Pfam" id="PF13545">
    <property type="entry name" value="HTH_Crp_2"/>
    <property type="match status" value="1"/>
</dbReference>
<evidence type="ECO:0000259" key="4">
    <source>
        <dbReference type="PROSITE" id="PS50042"/>
    </source>
</evidence>
<dbReference type="AlphaFoldDB" id="R1I8D1"/>
<evidence type="ECO:0000313" key="7">
    <source>
        <dbReference type="Proteomes" id="UP000014139"/>
    </source>
</evidence>
<reference evidence="6 7" key="1">
    <citation type="submission" date="2013-02" db="EMBL/GenBank/DDBJ databases">
        <title>Draft genome sequence of Amycolatopsis vancoresmycina strain DSM 44592T.</title>
        <authorList>
            <person name="Kumar S."/>
            <person name="Kaur N."/>
            <person name="Kaur C."/>
            <person name="Raghava G.P.S."/>
            <person name="Mayilraj S."/>
        </authorList>
    </citation>
    <scope>NUCLEOTIDE SEQUENCE [LARGE SCALE GENOMIC DNA]</scope>
    <source>
        <strain evidence="6 7">DSM 44592</strain>
    </source>
</reference>
<evidence type="ECO:0000259" key="5">
    <source>
        <dbReference type="PROSITE" id="PS51063"/>
    </source>
</evidence>
<keyword evidence="7" id="KW-1185">Reference proteome</keyword>
<dbReference type="SUPFAM" id="SSF51206">
    <property type="entry name" value="cAMP-binding domain-like"/>
    <property type="match status" value="1"/>
</dbReference>
<dbReference type="SMART" id="SM00419">
    <property type="entry name" value="HTH_CRP"/>
    <property type="match status" value="1"/>
</dbReference>
<keyword evidence="1" id="KW-0805">Transcription regulation</keyword>
<dbReference type="eggNOG" id="COG0664">
    <property type="taxonomic scope" value="Bacteria"/>
</dbReference>
<dbReference type="InterPro" id="IPR036388">
    <property type="entry name" value="WH-like_DNA-bd_sf"/>
</dbReference>
<dbReference type="Pfam" id="PF00027">
    <property type="entry name" value="cNMP_binding"/>
    <property type="match status" value="1"/>
</dbReference>
<dbReference type="GO" id="GO:0006355">
    <property type="term" value="P:regulation of DNA-templated transcription"/>
    <property type="evidence" value="ECO:0007669"/>
    <property type="project" value="InterPro"/>
</dbReference>
<keyword evidence="3" id="KW-0804">Transcription</keyword>
<proteinExistence type="predicted"/>
<dbReference type="InterPro" id="IPR018490">
    <property type="entry name" value="cNMP-bd_dom_sf"/>
</dbReference>
<dbReference type="InterPro" id="IPR000595">
    <property type="entry name" value="cNMP-bd_dom"/>
</dbReference>
<comment type="caution">
    <text evidence="6">The sequence shown here is derived from an EMBL/GenBank/DDBJ whole genome shotgun (WGS) entry which is preliminary data.</text>
</comment>
<organism evidence="6 7">
    <name type="scientific">Amycolatopsis vancoresmycina DSM 44592</name>
    <dbReference type="NCBI Taxonomy" id="1292037"/>
    <lineage>
        <taxon>Bacteria</taxon>
        <taxon>Bacillati</taxon>
        <taxon>Actinomycetota</taxon>
        <taxon>Actinomycetes</taxon>
        <taxon>Pseudonocardiales</taxon>
        <taxon>Pseudonocardiaceae</taxon>
        <taxon>Amycolatopsis</taxon>
    </lineage>
</organism>
<dbReference type="PROSITE" id="PS51063">
    <property type="entry name" value="HTH_CRP_2"/>
    <property type="match status" value="1"/>
</dbReference>
<dbReference type="CDD" id="cd00038">
    <property type="entry name" value="CAP_ED"/>
    <property type="match status" value="1"/>
</dbReference>
<dbReference type="GO" id="GO:0003677">
    <property type="term" value="F:DNA binding"/>
    <property type="evidence" value="ECO:0007669"/>
    <property type="project" value="UniProtKB-KW"/>
</dbReference>
<evidence type="ECO:0000256" key="1">
    <source>
        <dbReference type="ARBA" id="ARBA00023015"/>
    </source>
</evidence>
<dbReference type="Gene3D" id="1.10.10.10">
    <property type="entry name" value="Winged helix-like DNA-binding domain superfamily/Winged helix DNA-binding domain"/>
    <property type="match status" value="1"/>
</dbReference>
<dbReference type="InterPro" id="IPR014710">
    <property type="entry name" value="RmlC-like_jellyroll"/>
</dbReference>
<dbReference type="InterPro" id="IPR012318">
    <property type="entry name" value="HTH_CRP"/>
</dbReference>
<dbReference type="EMBL" id="AOUO01000286">
    <property type="protein sequence ID" value="EOD66684.1"/>
    <property type="molecule type" value="Genomic_DNA"/>
</dbReference>
<dbReference type="PATRIC" id="fig|1292037.4.peg.3859"/>
<feature type="domain" description="HTH crp-type" evidence="5">
    <location>
        <begin position="117"/>
        <end position="190"/>
    </location>
</feature>
<dbReference type="Proteomes" id="UP000014139">
    <property type="component" value="Unassembled WGS sequence"/>
</dbReference>
<evidence type="ECO:0000313" key="6">
    <source>
        <dbReference type="EMBL" id="EOD66684.1"/>
    </source>
</evidence>
<accession>R1I8D1</accession>
<name>R1I8D1_9PSEU</name>